<comment type="pathway">
    <text evidence="3">tRNA modification; 5-methoxycarbonylmethyl-2-thiouridine-tRNA biosynthesis.</text>
</comment>
<name>A0A9P5RZR4_9FUNG</name>
<dbReference type="GO" id="GO:0016783">
    <property type="term" value="F:sulfurtransferase activity"/>
    <property type="evidence" value="ECO:0007669"/>
    <property type="project" value="TreeGrafter"/>
</dbReference>
<comment type="similarity">
    <text evidence="3">Belongs to the CTU2/NCS2 family.</text>
</comment>
<dbReference type="Proteomes" id="UP000748756">
    <property type="component" value="Unassembled WGS sequence"/>
</dbReference>
<dbReference type="AlphaFoldDB" id="A0A9P5RZR4"/>
<accession>A0A9P5RZR4</accession>
<reference evidence="5" key="1">
    <citation type="journal article" date="2020" name="Fungal Divers.">
        <title>Resolving the Mortierellaceae phylogeny through synthesis of multi-gene phylogenetics and phylogenomics.</title>
        <authorList>
            <person name="Vandepol N."/>
            <person name="Liber J."/>
            <person name="Desiro A."/>
            <person name="Na H."/>
            <person name="Kennedy M."/>
            <person name="Barry K."/>
            <person name="Grigoriev I.V."/>
            <person name="Miller A.N."/>
            <person name="O'Donnell K."/>
            <person name="Stajich J.E."/>
            <person name="Bonito G."/>
        </authorList>
    </citation>
    <scope>NUCLEOTIDE SEQUENCE</scope>
    <source>
        <strain evidence="5">NRRL 6426</strain>
    </source>
</reference>
<evidence type="ECO:0000256" key="3">
    <source>
        <dbReference type="HAMAP-Rule" id="MF_03054"/>
    </source>
</evidence>
<evidence type="ECO:0000256" key="1">
    <source>
        <dbReference type="ARBA" id="ARBA00022490"/>
    </source>
</evidence>
<comment type="caution">
    <text evidence="5">The sequence shown here is derived from an EMBL/GenBank/DDBJ whole genome shotgun (WGS) entry which is preliminary data.</text>
</comment>
<dbReference type="InterPro" id="IPR019407">
    <property type="entry name" value="CTU2"/>
</dbReference>
<dbReference type="GO" id="GO:0032447">
    <property type="term" value="P:protein urmylation"/>
    <property type="evidence" value="ECO:0007669"/>
    <property type="project" value="UniProtKB-UniRule"/>
</dbReference>
<evidence type="ECO:0000313" key="5">
    <source>
        <dbReference type="EMBL" id="KAF9151373.1"/>
    </source>
</evidence>
<sequence>MSCSVEEPTMTVAEKRAKDRAVHAGFCCKCKTAKSTITVRYAEYCDPCFLIALDSKFRTALRNARPYRVITPENMMLAFSGGPSSRALIHLFDVFHSLPPEVATNKKQPKIYNDIHVCHIDESCLLEPAQDQDSQEDTSSGSTMGQARSIAEGYGYSFHGVAIEDIYDPEWTDSRCFEAVATLITSLPKDQLTTSGQAPELLSRIIPASATNAHKEEGSRLSRQEKINKLKALLGACTTLTAKETVLQHFRSSLLIQLAKRGQCTILALGDSATRVAIQIIELTSIGRGYSLPHETSLLSSWVQDCKVIRPLKDCLVKELDTFCGLNGLELIEHHHAQLDWTMKTKAEIKSIRRLTDEFITGLDKEFPSTVATVCRTAAKLTPPEATYDQKCPLCLGPMQAGVQEWKRRITVTTAPGELDTTTAPSSSNSAETEVNETSNGCCSTGAGGCCSSSSQQPSCATRQTTTATSSSTPFSSLLCYGCLTNLRDLDLKSMVSQEDNNNESSPSFELPPYVAETIVHRMGFASLNEFEHRSGAGVLASGTAVDPQESLRAQIQEFLIASDDEDE</sequence>
<dbReference type="OrthoDB" id="25129at2759"/>
<dbReference type="Pfam" id="PF10288">
    <property type="entry name" value="CTU2"/>
    <property type="match status" value="1"/>
</dbReference>
<protein>
    <recommendedName>
        <fullName evidence="3">Cytoplasmic tRNA 2-thiolation protein 2</fullName>
    </recommendedName>
</protein>
<dbReference type="SUPFAM" id="SSF52402">
    <property type="entry name" value="Adenine nucleotide alpha hydrolases-like"/>
    <property type="match status" value="1"/>
</dbReference>
<keyword evidence="2 3" id="KW-0819">tRNA processing</keyword>
<dbReference type="PANTHER" id="PTHR20882">
    <property type="entry name" value="CYTOPLASMIC TRNA 2-THIOLATION PROTEIN 2"/>
    <property type="match status" value="1"/>
</dbReference>
<proteinExistence type="inferred from homology"/>
<comment type="function">
    <text evidence="3">Plays a central role in 2-thiolation of mcm(5)S(2)U at tRNA wobble positions of tRNA(Lys), tRNA(Glu) and tRNA(Gln). May act by forming a heterodimer with NCS6 that ligates sulfur from thiocarboxylated URM1 onto the uridine of tRNAs at wobble position. Prior mcm(5) tRNA modification by the elongator complex is required for 2-thiolation. May also be involved in protein urmylation.</text>
</comment>
<dbReference type="EMBL" id="JAAAUQ010000328">
    <property type="protein sequence ID" value="KAF9151373.1"/>
    <property type="molecule type" value="Genomic_DNA"/>
</dbReference>
<dbReference type="PANTHER" id="PTHR20882:SF14">
    <property type="entry name" value="CYTOPLASMIC TRNA 2-THIOLATION PROTEIN 2"/>
    <property type="match status" value="1"/>
</dbReference>
<dbReference type="GO" id="GO:0000049">
    <property type="term" value="F:tRNA binding"/>
    <property type="evidence" value="ECO:0007669"/>
    <property type="project" value="InterPro"/>
</dbReference>
<evidence type="ECO:0000256" key="4">
    <source>
        <dbReference type="SAM" id="MobiDB-lite"/>
    </source>
</evidence>
<organism evidence="5 6">
    <name type="scientific">Linnemannia schmuckeri</name>
    <dbReference type="NCBI Taxonomy" id="64567"/>
    <lineage>
        <taxon>Eukaryota</taxon>
        <taxon>Fungi</taxon>
        <taxon>Fungi incertae sedis</taxon>
        <taxon>Mucoromycota</taxon>
        <taxon>Mortierellomycotina</taxon>
        <taxon>Mortierellomycetes</taxon>
        <taxon>Mortierellales</taxon>
        <taxon>Mortierellaceae</taxon>
        <taxon>Linnemannia</taxon>
    </lineage>
</organism>
<dbReference type="HAMAP" id="MF_03054">
    <property type="entry name" value="CTU2"/>
    <property type="match status" value="1"/>
</dbReference>
<dbReference type="GO" id="GO:0005829">
    <property type="term" value="C:cytosol"/>
    <property type="evidence" value="ECO:0007669"/>
    <property type="project" value="TreeGrafter"/>
</dbReference>
<dbReference type="GO" id="GO:0016779">
    <property type="term" value="F:nucleotidyltransferase activity"/>
    <property type="evidence" value="ECO:0007669"/>
    <property type="project" value="UniProtKB-UniRule"/>
</dbReference>
<keyword evidence="1 3" id="KW-0963">Cytoplasm</keyword>
<keyword evidence="6" id="KW-1185">Reference proteome</keyword>
<dbReference type="GO" id="GO:0002143">
    <property type="term" value="P:tRNA wobble position uridine thiolation"/>
    <property type="evidence" value="ECO:0007669"/>
    <property type="project" value="TreeGrafter"/>
</dbReference>
<dbReference type="InterPro" id="IPR014729">
    <property type="entry name" value="Rossmann-like_a/b/a_fold"/>
</dbReference>
<dbReference type="Gene3D" id="3.40.50.620">
    <property type="entry name" value="HUPs"/>
    <property type="match status" value="1"/>
</dbReference>
<comment type="subcellular location">
    <subcellularLocation>
        <location evidence="3">Cytoplasm</location>
    </subcellularLocation>
</comment>
<gene>
    <name evidence="3 5" type="primary">CTU2</name>
    <name evidence="3" type="synonym">NCS2</name>
    <name evidence="5" type="ORF">BG015_006761</name>
</gene>
<evidence type="ECO:0000313" key="6">
    <source>
        <dbReference type="Proteomes" id="UP000748756"/>
    </source>
</evidence>
<feature type="compositionally biased region" description="Polar residues" evidence="4">
    <location>
        <begin position="420"/>
        <end position="434"/>
    </location>
</feature>
<evidence type="ECO:0000256" key="2">
    <source>
        <dbReference type="ARBA" id="ARBA00022694"/>
    </source>
</evidence>
<feature type="region of interest" description="Disordered" evidence="4">
    <location>
        <begin position="414"/>
        <end position="434"/>
    </location>
</feature>